<dbReference type="EMBL" id="MU858052">
    <property type="protein sequence ID" value="KAK4218655.1"/>
    <property type="molecule type" value="Genomic_DNA"/>
</dbReference>
<comment type="caution">
    <text evidence="3">The sequence shown here is derived from an EMBL/GenBank/DDBJ whole genome shotgun (WGS) entry which is preliminary data.</text>
</comment>
<dbReference type="GO" id="GO:0000324">
    <property type="term" value="C:fungal-type vacuole"/>
    <property type="evidence" value="ECO:0007669"/>
    <property type="project" value="TreeGrafter"/>
</dbReference>
<evidence type="ECO:0000256" key="2">
    <source>
        <dbReference type="SAM" id="Phobius"/>
    </source>
</evidence>
<accession>A0AAN6YHF9</accession>
<dbReference type="Proteomes" id="UP001301769">
    <property type="component" value="Unassembled WGS sequence"/>
</dbReference>
<gene>
    <name evidence="3" type="ORF">QBC37DRAFT_412178</name>
</gene>
<dbReference type="PANTHER" id="PTHR36819">
    <property type="entry name" value="REGULATOR OF PHOSPHOLIPASE D SRF1"/>
    <property type="match status" value="1"/>
</dbReference>
<dbReference type="PANTHER" id="PTHR36819:SF1">
    <property type="entry name" value="REGULATOR OF PHOSPHOLIPASE D SRF1"/>
    <property type="match status" value="1"/>
</dbReference>
<keyword evidence="4" id="KW-1185">Reference proteome</keyword>
<dbReference type="GO" id="GO:0071944">
    <property type="term" value="C:cell periphery"/>
    <property type="evidence" value="ECO:0007669"/>
    <property type="project" value="TreeGrafter"/>
</dbReference>
<keyword evidence="2" id="KW-0812">Transmembrane</keyword>
<reference evidence="3" key="1">
    <citation type="journal article" date="2023" name="Mol. Phylogenet. Evol.">
        <title>Genome-scale phylogeny and comparative genomics of the fungal order Sordariales.</title>
        <authorList>
            <person name="Hensen N."/>
            <person name="Bonometti L."/>
            <person name="Westerberg I."/>
            <person name="Brannstrom I.O."/>
            <person name="Guillou S."/>
            <person name="Cros-Aarteil S."/>
            <person name="Calhoun S."/>
            <person name="Haridas S."/>
            <person name="Kuo A."/>
            <person name="Mondo S."/>
            <person name="Pangilinan J."/>
            <person name="Riley R."/>
            <person name="LaButti K."/>
            <person name="Andreopoulos B."/>
            <person name="Lipzen A."/>
            <person name="Chen C."/>
            <person name="Yan M."/>
            <person name="Daum C."/>
            <person name="Ng V."/>
            <person name="Clum A."/>
            <person name="Steindorff A."/>
            <person name="Ohm R.A."/>
            <person name="Martin F."/>
            <person name="Silar P."/>
            <person name="Natvig D.O."/>
            <person name="Lalanne C."/>
            <person name="Gautier V."/>
            <person name="Ament-Velasquez S.L."/>
            <person name="Kruys A."/>
            <person name="Hutchinson M.I."/>
            <person name="Powell A.J."/>
            <person name="Barry K."/>
            <person name="Miller A.N."/>
            <person name="Grigoriev I.V."/>
            <person name="Debuchy R."/>
            <person name="Gladieux P."/>
            <person name="Hiltunen Thoren M."/>
            <person name="Johannesson H."/>
        </authorList>
    </citation>
    <scope>NUCLEOTIDE SEQUENCE</scope>
    <source>
        <strain evidence="3">PSN293</strain>
    </source>
</reference>
<feature type="compositionally biased region" description="Basic and acidic residues" evidence="1">
    <location>
        <begin position="76"/>
        <end position="85"/>
    </location>
</feature>
<evidence type="ECO:0008006" key="5">
    <source>
        <dbReference type="Google" id="ProtNLM"/>
    </source>
</evidence>
<dbReference type="AlphaFoldDB" id="A0AAN6YHF9"/>
<organism evidence="3 4">
    <name type="scientific">Rhypophila decipiens</name>
    <dbReference type="NCBI Taxonomy" id="261697"/>
    <lineage>
        <taxon>Eukaryota</taxon>
        <taxon>Fungi</taxon>
        <taxon>Dikarya</taxon>
        <taxon>Ascomycota</taxon>
        <taxon>Pezizomycotina</taxon>
        <taxon>Sordariomycetes</taxon>
        <taxon>Sordariomycetidae</taxon>
        <taxon>Sordariales</taxon>
        <taxon>Naviculisporaceae</taxon>
        <taxon>Rhypophila</taxon>
    </lineage>
</organism>
<evidence type="ECO:0000313" key="4">
    <source>
        <dbReference type="Proteomes" id="UP001301769"/>
    </source>
</evidence>
<feature type="transmembrane region" description="Helical" evidence="2">
    <location>
        <begin position="333"/>
        <end position="357"/>
    </location>
</feature>
<feature type="region of interest" description="Disordered" evidence="1">
    <location>
        <begin position="1"/>
        <end position="85"/>
    </location>
</feature>
<protein>
    <recommendedName>
        <fullName evidence="5">Regulator of phospholipase D SRF1</fullName>
    </recommendedName>
</protein>
<keyword evidence="2" id="KW-0472">Membrane</keyword>
<keyword evidence="2" id="KW-1133">Transmembrane helix</keyword>
<evidence type="ECO:0000313" key="3">
    <source>
        <dbReference type="EMBL" id="KAK4218655.1"/>
    </source>
</evidence>
<feature type="transmembrane region" description="Helical" evidence="2">
    <location>
        <begin position="292"/>
        <end position="313"/>
    </location>
</feature>
<proteinExistence type="predicted"/>
<feature type="transmembrane region" description="Helical" evidence="2">
    <location>
        <begin position="254"/>
        <end position="272"/>
    </location>
</feature>
<reference evidence="3" key="2">
    <citation type="submission" date="2023-05" db="EMBL/GenBank/DDBJ databases">
        <authorList>
            <consortium name="Lawrence Berkeley National Laboratory"/>
            <person name="Steindorff A."/>
            <person name="Hensen N."/>
            <person name="Bonometti L."/>
            <person name="Westerberg I."/>
            <person name="Brannstrom I.O."/>
            <person name="Guillou S."/>
            <person name="Cros-Aarteil S."/>
            <person name="Calhoun S."/>
            <person name="Haridas S."/>
            <person name="Kuo A."/>
            <person name="Mondo S."/>
            <person name="Pangilinan J."/>
            <person name="Riley R."/>
            <person name="Labutti K."/>
            <person name="Andreopoulos B."/>
            <person name="Lipzen A."/>
            <person name="Chen C."/>
            <person name="Yanf M."/>
            <person name="Daum C."/>
            <person name="Ng V."/>
            <person name="Clum A."/>
            <person name="Ohm R."/>
            <person name="Martin F."/>
            <person name="Silar P."/>
            <person name="Natvig D."/>
            <person name="Lalanne C."/>
            <person name="Gautier V."/>
            <person name="Ament-Velasquez S.L."/>
            <person name="Kruys A."/>
            <person name="Hutchinson M.I."/>
            <person name="Powell A.J."/>
            <person name="Barry K."/>
            <person name="Miller A.N."/>
            <person name="Grigoriev I.V."/>
            <person name="Debuchy R."/>
            <person name="Gladieux P."/>
            <person name="Thoren M.H."/>
            <person name="Johannesson H."/>
        </authorList>
    </citation>
    <scope>NUCLEOTIDE SEQUENCE</scope>
    <source>
        <strain evidence="3">PSN293</strain>
    </source>
</reference>
<dbReference type="InterPro" id="IPR037737">
    <property type="entry name" value="Srf1"/>
</dbReference>
<evidence type="ECO:0000256" key="1">
    <source>
        <dbReference type="SAM" id="MobiDB-lite"/>
    </source>
</evidence>
<name>A0AAN6YHF9_9PEZI</name>
<feature type="compositionally biased region" description="Low complexity" evidence="1">
    <location>
        <begin position="1"/>
        <end position="13"/>
    </location>
</feature>
<sequence length="367" mass="41347">MTGRTPSSSGSSRPELRQSDRFPGSALEANASRQRPPRTLPSWLDSYEERYGSPTEDQLAALGRPPPLAHRPHHNNSPDEPSRRVSRDGFVYESVGLEEANKTARDRLLHVLKRKNGAERGRKWDHLRSAEPVIVHRYARSTSNSPWLDFVHSSQYGHIPNEDSVILGPEVLEKLQPNFNSPVDIQPPLDAYRTRKARTRALYKRIWQAILQHPLVPLAFRLIVLLTSIIALALSARIFEIEKSQDNDNTSERTQAIVAVVVDTVAIPYIGYMTWDEYTGKPLGLRRATQKIALVLMDLFFIIFKSASTALAFEALVFHNSNDIQVRQYSQALTAFQTVSLIAWSLTFAVNVFRLVAKLGGGEDDRS</sequence>
<feature type="transmembrane region" description="Helical" evidence="2">
    <location>
        <begin position="215"/>
        <end position="234"/>
    </location>
</feature>